<reference evidence="2" key="3">
    <citation type="submission" date="2022-06" db="UniProtKB">
        <authorList>
            <consortium name="EnsemblPlants"/>
        </authorList>
    </citation>
    <scope>IDENTIFICATION</scope>
</reference>
<keyword evidence="3" id="KW-1185">Reference proteome</keyword>
<organism evidence="2 3">
    <name type="scientific">Triticum urartu</name>
    <name type="common">Red wild einkorn</name>
    <name type="synonym">Crithodium urartu</name>
    <dbReference type="NCBI Taxonomy" id="4572"/>
    <lineage>
        <taxon>Eukaryota</taxon>
        <taxon>Viridiplantae</taxon>
        <taxon>Streptophyta</taxon>
        <taxon>Embryophyta</taxon>
        <taxon>Tracheophyta</taxon>
        <taxon>Spermatophyta</taxon>
        <taxon>Magnoliopsida</taxon>
        <taxon>Liliopsida</taxon>
        <taxon>Poales</taxon>
        <taxon>Poaceae</taxon>
        <taxon>BOP clade</taxon>
        <taxon>Pooideae</taxon>
        <taxon>Triticodae</taxon>
        <taxon>Triticeae</taxon>
        <taxon>Triticinae</taxon>
        <taxon>Triticum</taxon>
    </lineage>
</organism>
<proteinExistence type="predicted"/>
<reference evidence="3" key="1">
    <citation type="journal article" date="2013" name="Nature">
        <title>Draft genome of the wheat A-genome progenitor Triticum urartu.</title>
        <authorList>
            <person name="Ling H.Q."/>
            <person name="Zhao S."/>
            <person name="Liu D."/>
            <person name="Wang J."/>
            <person name="Sun H."/>
            <person name="Zhang C."/>
            <person name="Fan H."/>
            <person name="Li D."/>
            <person name="Dong L."/>
            <person name="Tao Y."/>
            <person name="Gao C."/>
            <person name="Wu H."/>
            <person name="Li Y."/>
            <person name="Cui Y."/>
            <person name="Guo X."/>
            <person name="Zheng S."/>
            <person name="Wang B."/>
            <person name="Yu K."/>
            <person name="Liang Q."/>
            <person name="Yang W."/>
            <person name="Lou X."/>
            <person name="Chen J."/>
            <person name="Feng M."/>
            <person name="Jian J."/>
            <person name="Zhang X."/>
            <person name="Luo G."/>
            <person name="Jiang Y."/>
            <person name="Liu J."/>
            <person name="Wang Z."/>
            <person name="Sha Y."/>
            <person name="Zhang B."/>
            <person name="Wu H."/>
            <person name="Tang D."/>
            <person name="Shen Q."/>
            <person name="Xue P."/>
            <person name="Zou S."/>
            <person name="Wang X."/>
            <person name="Liu X."/>
            <person name="Wang F."/>
            <person name="Yang Y."/>
            <person name="An X."/>
            <person name="Dong Z."/>
            <person name="Zhang K."/>
            <person name="Zhang X."/>
            <person name="Luo M.C."/>
            <person name="Dvorak J."/>
            <person name="Tong Y."/>
            <person name="Wang J."/>
            <person name="Yang H."/>
            <person name="Li Z."/>
            <person name="Wang D."/>
            <person name="Zhang A."/>
            <person name="Wang J."/>
        </authorList>
    </citation>
    <scope>NUCLEOTIDE SEQUENCE</scope>
    <source>
        <strain evidence="3">cv. G1812</strain>
    </source>
</reference>
<name>A0A8R7PUV9_TRIUA</name>
<dbReference type="AlphaFoldDB" id="A0A8R7PUV9"/>
<evidence type="ECO:0000313" key="3">
    <source>
        <dbReference type="Proteomes" id="UP000015106"/>
    </source>
</evidence>
<dbReference type="Proteomes" id="UP000015106">
    <property type="component" value="Chromosome 3"/>
</dbReference>
<accession>A0A8R7PUV9</accession>
<feature type="compositionally biased region" description="Low complexity" evidence="1">
    <location>
        <begin position="39"/>
        <end position="55"/>
    </location>
</feature>
<protein>
    <submittedName>
        <fullName evidence="2">Uncharacterized protein</fullName>
    </submittedName>
</protein>
<dbReference type="Gramene" id="TuG1812G0300003405.01.T01">
    <property type="protein sequence ID" value="TuG1812G0300003405.01.T01.cds382346"/>
    <property type="gene ID" value="TuG1812G0300003405.01"/>
</dbReference>
<feature type="region of interest" description="Disordered" evidence="1">
    <location>
        <begin position="32"/>
        <end position="55"/>
    </location>
</feature>
<reference evidence="2" key="2">
    <citation type="submission" date="2018-03" db="EMBL/GenBank/DDBJ databases">
        <title>The Triticum urartu genome reveals the dynamic nature of wheat genome evolution.</title>
        <authorList>
            <person name="Ling H."/>
            <person name="Ma B."/>
            <person name="Shi X."/>
            <person name="Liu H."/>
            <person name="Dong L."/>
            <person name="Sun H."/>
            <person name="Cao Y."/>
            <person name="Gao Q."/>
            <person name="Zheng S."/>
            <person name="Li Y."/>
            <person name="Yu Y."/>
            <person name="Du H."/>
            <person name="Qi M."/>
            <person name="Li Y."/>
            <person name="Yu H."/>
            <person name="Cui Y."/>
            <person name="Wang N."/>
            <person name="Chen C."/>
            <person name="Wu H."/>
            <person name="Zhao Y."/>
            <person name="Zhang J."/>
            <person name="Li Y."/>
            <person name="Zhou W."/>
            <person name="Zhang B."/>
            <person name="Hu W."/>
            <person name="Eijk M."/>
            <person name="Tang J."/>
            <person name="Witsenboer H."/>
            <person name="Zhao S."/>
            <person name="Li Z."/>
            <person name="Zhang A."/>
            <person name="Wang D."/>
            <person name="Liang C."/>
        </authorList>
    </citation>
    <scope>NUCLEOTIDE SEQUENCE [LARGE SCALE GENOMIC DNA]</scope>
    <source>
        <strain evidence="2">cv. G1812</strain>
    </source>
</reference>
<evidence type="ECO:0000256" key="1">
    <source>
        <dbReference type="SAM" id="MobiDB-lite"/>
    </source>
</evidence>
<evidence type="ECO:0000313" key="2">
    <source>
        <dbReference type="EnsemblPlants" id="TuG1812G0300003405.01.T01.cds382346"/>
    </source>
</evidence>
<dbReference type="EnsemblPlants" id="TuG1812G0300003405.01.T01">
    <property type="protein sequence ID" value="TuG1812G0300003405.01.T01.cds382346"/>
    <property type="gene ID" value="TuG1812G0300003405.01"/>
</dbReference>
<sequence>HQHLTSNAGYPIQAIIPGLGYTLVRRTFSGHHMRTLQGPSPLSSIDPSSDQIMTH</sequence>